<protein>
    <recommendedName>
        <fullName evidence="3">Transposase (putative) gypsy type domain-containing protein</fullName>
    </recommendedName>
</protein>
<evidence type="ECO:0000256" key="2">
    <source>
        <dbReference type="SAM" id="MobiDB-lite"/>
    </source>
</evidence>
<feature type="compositionally biased region" description="Basic and acidic residues" evidence="2">
    <location>
        <begin position="271"/>
        <end position="282"/>
    </location>
</feature>
<dbReference type="OrthoDB" id="1752359at2759"/>
<keyword evidence="1" id="KW-0175">Coiled coil</keyword>
<feature type="region of interest" description="Disordered" evidence="2">
    <location>
        <begin position="263"/>
        <end position="322"/>
    </location>
</feature>
<dbReference type="AlphaFoldDB" id="A0A484MIQ1"/>
<accession>A0A484MIQ1</accession>
<dbReference type="EMBL" id="OOIL02003447">
    <property type="protein sequence ID" value="VFQ87968.1"/>
    <property type="molecule type" value="Genomic_DNA"/>
</dbReference>
<feature type="compositionally biased region" description="Low complexity" evidence="2">
    <location>
        <begin position="9"/>
        <end position="25"/>
    </location>
</feature>
<evidence type="ECO:0000313" key="4">
    <source>
        <dbReference type="EMBL" id="VFQ87968.1"/>
    </source>
</evidence>
<dbReference type="InterPro" id="IPR007321">
    <property type="entry name" value="Transposase_28"/>
</dbReference>
<organism evidence="4 5">
    <name type="scientific">Cuscuta campestris</name>
    <dbReference type="NCBI Taxonomy" id="132261"/>
    <lineage>
        <taxon>Eukaryota</taxon>
        <taxon>Viridiplantae</taxon>
        <taxon>Streptophyta</taxon>
        <taxon>Embryophyta</taxon>
        <taxon>Tracheophyta</taxon>
        <taxon>Spermatophyta</taxon>
        <taxon>Magnoliopsida</taxon>
        <taxon>eudicotyledons</taxon>
        <taxon>Gunneridae</taxon>
        <taxon>Pentapetalae</taxon>
        <taxon>asterids</taxon>
        <taxon>lamiids</taxon>
        <taxon>Solanales</taxon>
        <taxon>Convolvulaceae</taxon>
        <taxon>Cuscuteae</taxon>
        <taxon>Cuscuta</taxon>
        <taxon>Cuscuta subgen. Grammica</taxon>
        <taxon>Cuscuta sect. Cleistogrammica</taxon>
    </lineage>
</organism>
<evidence type="ECO:0000313" key="5">
    <source>
        <dbReference type="Proteomes" id="UP000595140"/>
    </source>
</evidence>
<dbReference type="Pfam" id="PF04195">
    <property type="entry name" value="Transposase_28"/>
    <property type="match status" value="1"/>
</dbReference>
<reference evidence="4 5" key="1">
    <citation type="submission" date="2018-04" db="EMBL/GenBank/DDBJ databases">
        <authorList>
            <person name="Vogel A."/>
        </authorList>
    </citation>
    <scope>NUCLEOTIDE SEQUENCE [LARGE SCALE GENOMIC DNA]</scope>
</reference>
<sequence length="704" mass="77587">MTYLQKSLGGRPARGGPRMADPAGAGRVPLLRRSSLVLCFGAASEEEEIASCSGEDPEILTRYRVGNGPITSTGCLLLDVDFDEALRFVGEGYAMHRPHTTNHVFSVTSPDAEVGVHVASMRYGLRFPPHDVIVQFLNFYCLFPGQLSPHSYYCFSIFLIKCHLKGVSWSLDLFRYMFKKAKFVFISGFPGDPHPFQARFPDCHTFIHHPRPEPTPELLAHAQKLLEDCRPNPPHVYTVCTEQNLAEVGILISLERQFELAKAVQGGRPKHGLEESTLRPEDSESEEKEEGEGEEVETDEESRQPSYSEDVADVESSGGDMHPLEVIRKAKLLAQSHSREEEVQQEPPSGATSGAAAAVPNREVVPTRNQRKRKLIQVEEEETVSEQDVILTRSLLSKCPDGHQDGKRPPSLDRTDGDVQAEAEVASLSAALKDEDEILSSLQGLVDGFNKKVSANLSLISKRRAGAEFSSGVDFLASVETELSRLRNLAEAEHEQATKLEMQAVAKSEEVRSLEAERDRALAEKEQAAAEKVRAVSDFLQFPSFKEACLEKMANYYESWLGTEAGIKKIWGRGRSGSSPAFIMGSRLSFGGPEGFATAPTAVGKCVDPDFPSLSEESVQGPFCQEPVAAEVSKRSGRLVRKVGTNVRAYLEGFRRAHQKNTISSYLKTQFVTDHDASFIDSSFSEEIDVYFDHSGNSASHSCA</sequence>
<name>A0A484MIQ1_9ASTE</name>
<evidence type="ECO:0000259" key="3">
    <source>
        <dbReference type="Pfam" id="PF04195"/>
    </source>
</evidence>
<gene>
    <name evidence="4" type="ORF">CCAM_LOCUS29744</name>
</gene>
<evidence type="ECO:0000256" key="1">
    <source>
        <dbReference type="SAM" id="Coils"/>
    </source>
</evidence>
<feature type="coiled-coil region" evidence="1">
    <location>
        <begin position="476"/>
        <end position="531"/>
    </location>
</feature>
<feature type="compositionally biased region" description="Low complexity" evidence="2">
    <location>
        <begin position="347"/>
        <end position="358"/>
    </location>
</feature>
<keyword evidence="5" id="KW-1185">Reference proteome</keyword>
<feature type="region of interest" description="Disordered" evidence="2">
    <location>
        <begin position="335"/>
        <end position="370"/>
    </location>
</feature>
<feature type="compositionally biased region" description="Acidic residues" evidence="2">
    <location>
        <begin position="283"/>
        <end position="300"/>
    </location>
</feature>
<feature type="domain" description="Transposase (putative) gypsy type" evidence="3">
    <location>
        <begin position="117"/>
        <end position="179"/>
    </location>
</feature>
<dbReference type="Proteomes" id="UP000595140">
    <property type="component" value="Unassembled WGS sequence"/>
</dbReference>
<feature type="region of interest" description="Disordered" evidence="2">
    <location>
        <begin position="395"/>
        <end position="418"/>
    </location>
</feature>
<feature type="compositionally biased region" description="Basic and acidic residues" evidence="2">
    <location>
        <begin position="400"/>
        <end position="417"/>
    </location>
</feature>
<proteinExistence type="predicted"/>
<feature type="region of interest" description="Disordered" evidence="2">
    <location>
        <begin position="1"/>
        <end position="25"/>
    </location>
</feature>